<reference evidence="4 5" key="1">
    <citation type="submission" date="2021-06" db="EMBL/GenBank/DDBJ databases">
        <authorList>
            <person name="Sun Q."/>
            <person name="Li D."/>
        </authorList>
    </citation>
    <scope>NUCLEOTIDE SEQUENCE [LARGE SCALE GENOMIC DNA]</scope>
    <source>
        <strain evidence="4 5">MSJ-11</strain>
    </source>
</reference>
<dbReference type="EMBL" id="JAHLQF010000003">
    <property type="protein sequence ID" value="MBU5485077.1"/>
    <property type="molecule type" value="Genomic_DNA"/>
</dbReference>
<sequence>MKVNKIAKAGTLESNDILIMVMPKDEPGVELELESIVMKQFGAQIKKVLLESAKELELDGVKIQAQDKGALDYTIKARLETAVKRAQ</sequence>
<dbReference type="InterPro" id="IPR023439">
    <property type="entry name" value="Mal_deCO2ase/Cit_lyase_ACP"/>
</dbReference>
<dbReference type="EC" id="4.1.3.6" evidence="4"/>
<dbReference type="NCBIfam" id="NF009726">
    <property type="entry name" value="PRK13253.1"/>
    <property type="match status" value="1"/>
</dbReference>
<dbReference type="GO" id="GO:0008815">
    <property type="term" value="F:citrate (pro-3S)-lyase activity"/>
    <property type="evidence" value="ECO:0007669"/>
    <property type="project" value="UniProtKB-EC"/>
</dbReference>
<dbReference type="NCBIfam" id="TIGR01608">
    <property type="entry name" value="citD"/>
    <property type="match status" value="1"/>
</dbReference>
<dbReference type="InterPro" id="IPR006495">
    <property type="entry name" value="CitD"/>
</dbReference>
<evidence type="ECO:0000313" key="4">
    <source>
        <dbReference type="EMBL" id="MBU5485077.1"/>
    </source>
</evidence>
<dbReference type="PIRSF" id="PIRSF002736">
    <property type="entry name" value="Citrt_lyas_gamma"/>
    <property type="match status" value="1"/>
</dbReference>
<dbReference type="RefSeq" id="WP_216439649.1">
    <property type="nucleotide sequence ID" value="NZ_JAHLQF010000003.1"/>
</dbReference>
<dbReference type="Pfam" id="PF06857">
    <property type="entry name" value="ACP"/>
    <property type="match status" value="1"/>
</dbReference>
<evidence type="ECO:0000256" key="1">
    <source>
        <dbReference type="ARBA" id="ARBA00004496"/>
    </source>
</evidence>
<keyword evidence="5" id="KW-1185">Reference proteome</keyword>
<organism evidence="4 5">
    <name type="scientific">Clostridium mobile</name>
    <dbReference type="NCBI Taxonomy" id="2841512"/>
    <lineage>
        <taxon>Bacteria</taxon>
        <taxon>Bacillati</taxon>
        <taxon>Bacillota</taxon>
        <taxon>Clostridia</taxon>
        <taxon>Eubacteriales</taxon>
        <taxon>Clostridiaceae</taxon>
        <taxon>Clostridium</taxon>
    </lineage>
</organism>
<keyword evidence="2" id="KW-0963">Cytoplasm</keyword>
<accession>A0ABS6EJW6</accession>
<comment type="caution">
    <text evidence="4">The sequence shown here is derived from an EMBL/GenBank/DDBJ whole genome shotgun (WGS) entry which is preliminary data.</text>
</comment>
<gene>
    <name evidence="4" type="primary">citD</name>
    <name evidence="4" type="ORF">KQI86_12105</name>
</gene>
<evidence type="ECO:0000313" key="5">
    <source>
        <dbReference type="Proteomes" id="UP000726170"/>
    </source>
</evidence>
<dbReference type="Proteomes" id="UP000726170">
    <property type="component" value="Unassembled WGS sequence"/>
</dbReference>
<proteinExistence type="predicted"/>
<comment type="subcellular location">
    <subcellularLocation>
        <location evidence="1">Cytoplasm</location>
    </subcellularLocation>
</comment>
<protein>
    <submittedName>
        <fullName evidence="4">Citrate lyase acyl carrier protein</fullName>
        <ecNumber evidence="4">4.1.3.6</ecNumber>
    </submittedName>
</protein>
<keyword evidence="3" id="KW-0597">Phosphoprotein</keyword>
<evidence type="ECO:0000256" key="3">
    <source>
        <dbReference type="ARBA" id="ARBA00022553"/>
    </source>
</evidence>
<name>A0ABS6EJW6_9CLOT</name>
<evidence type="ECO:0000256" key="2">
    <source>
        <dbReference type="ARBA" id="ARBA00022490"/>
    </source>
</evidence>
<keyword evidence="4" id="KW-0456">Lyase</keyword>